<comment type="caution">
    <text evidence="1">The sequence shown here is derived from an EMBL/GenBank/DDBJ whole genome shotgun (WGS) entry which is preliminary data.</text>
</comment>
<gene>
    <name evidence="1" type="ORF">ACFOMG_04990</name>
</gene>
<name>A0ABV7VRZ8_9GAMM</name>
<dbReference type="RefSeq" id="WP_376865167.1">
    <property type="nucleotide sequence ID" value="NZ_JBHRYB010000005.1"/>
</dbReference>
<sequence>MKRHLISSVQYPHRAPREAHYLYVGEHSSGYEFIAGCVIGQGFGAGGGEGRFDITGLLNRHDYHQFMEDIQCLWLEPILVDPALSDEEKYQAIIQRAALS</sequence>
<accession>A0ABV7VRZ8</accession>
<evidence type="ECO:0000313" key="1">
    <source>
        <dbReference type="EMBL" id="MFC3679467.1"/>
    </source>
</evidence>
<reference evidence="2" key="1">
    <citation type="journal article" date="2019" name="Int. J. Syst. Evol. Microbiol.">
        <title>The Global Catalogue of Microorganisms (GCM) 10K type strain sequencing project: providing services to taxonomists for standard genome sequencing and annotation.</title>
        <authorList>
            <consortium name="The Broad Institute Genomics Platform"/>
            <consortium name="The Broad Institute Genome Sequencing Center for Infectious Disease"/>
            <person name="Wu L."/>
            <person name="Ma J."/>
        </authorList>
    </citation>
    <scope>NUCLEOTIDE SEQUENCE [LARGE SCALE GENOMIC DNA]</scope>
    <source>
        <strain evidence="2">KCTC 42424</strain>
    </source>
</reference>
<evidence type="ECO:0000313" key="2">
    <source>
        <dbReference type="Proteomes" id="UP001595722"/>
    </source>
</evidence>
<organism evidence="1 2">
    <name type="scientific">Bacterioplanoides pacificum</name>
    <dbReference type="NCBI Taxonomy" id="1171596"/>
    <lineage>
        <taxon>Bacteria</taxon>
        <taxon>Pseudomonadati</taxon>
        <taxon>Pseudomonadota</taxon>
        <taxon>Gammaproteobacteria</taxon>
        <taxon>Oceanospirillales</taxon>
        <taxon>Oceanospirillaceae</taxon>
        <taxon>Bacterioplanoides</taxon>
    </lineage>
</organism>
<proteinExistence type="predicted"/>
<keyword evidence="2" id="KW-1185">Reference proteome</keyword>
<dbReference type="Proteomes" id="UP001595722">
    <property type="component" value="Unassembled WGS sequence"/>
</dbReference>
<dbReference type="EMBL" id="JBHRYB010000005">
    <property type="protein sequence ID" value="MFC3679467.1"/>
    <property type="molecule type" value="Genomic_DNA"/>
</dbReference>
<protein>
    <submittedName>
        <fullName evidence="1">Uncharacterized protein</fullName>
    </submittedName>
</protein>